<dbReference type="EMBL" id="CP012328">
    <property type="protein sequence ID" value="AKU79757.1"/>
    <property type="molecule type" value="Genomic_DNA"/>
</dbReference>
<dbReference type="OrthoDB" id="389626at2"/>
<dbReference type="KEGG" id="stur:STURON_00511"/>
<dbReference type="RefSeq" id="WP_075048349.1">
    <property type="nucleotide sequence ID" value="NZ_CP012328.1"/>
</dbReference>
<dbReference type="PATRIC" id="fig|216946.3.peg.513"/>
<reference evidence="1 2" key="1">
    <citation type="journal article" date="2015" name="Genome Announc.">
        <title>Complete Genome Sequence of Spiroplasma turonicum Strain Tab4cT, a Parasite of a Horse Fly, Haematopota sp. (Diptera: Tabanidae).</title>
        <authorList>
            <person name="Davis R.E."/>
            <person name="Shao J."/>
            <person name="Zhao Y."/>
            <person name="Gasparich G.E."/>
            <person name="Gaynor B.J."/>
            <person name="Donofrio N."/>
        </authorList>
    </citation>
    <scope>NUCLEOTIDE SEQUENCE [LARGE SCALE GENOMIC DNA]</scope>
    <source>
        <strain evidence="1 2">Tab4c</strain>
    </source>
</reference>
<keyword evidence="2" id="KW-1185">Reference proteome</keyword>
<dbReference type="Proteomes" id="UP000067243">
    <property type="component" value="Chromosome"/>
</dbReference>
<organism evidence="1 2">
    <name type="scientific">Spiroplasma turonicum</name>
    <dbReference type="NCBI Taxonomy" id="216946"/>
    <lineage>
        <taxon>Bacteria</taxon>
        <taxon>Bacillati</taxon>
        <taxon>Mycoplasmatota</taxon>
        <taxon>Mollicutes</taxon>
        <taxon>Entomoplasmatales</taxon>
        <taxon>Spiroplasmataceae</taxon>
        <taxon>Spiroplasma</taxon>
    </lineage>
</organism>
<dbReference type="STRING" id="216946.STURO_v1c05090"/>
<sequence>MLEYFLNKEEQKAFSKANLNKLKKEDFFSYLQMEERVLESLINYFDTTDKKNLILEMKINKQKDYVDKLNKYYYDVILLKPTEEMDIKRIAKEFKKTIKPYKKILKY</sequence>
<protein>
    <submittedName>
        <fullName evidence="1">Uncharacterized protein</fullName>
    </submittedName>
</protein>
<evidence type="ECO:0000313" key="2">
    <source>
        <dbReference type="Proteomes" id="UP000067243"/>
    </source>
</evidence>
<evidence type="ECO:0000313" key="1">
    <source>
        <dbReference type="EMBL" id="AKU79757.1"/>
    </source>
</evidence>
<dbReference type="AlphaFoldDB" id="A0A0K1P788"/>
<gene>
    <name evidence="1" type="ORF">STURON_00511</name>
</gene>
<accession>A0A0K1P788</accession>
<proteinExistence type="predicted"/>
<name>A0A0K1P788_9MOLU</name>